<dbReference type="EMBL" id="BMAV01025177">
    <property type="protein sequence ID" value="GFS39120.1"/>
    <property type="molecule type" value="Genomic_DNA"/>
</dbReference>
<evidence type="ECO:0008006" key="4">
    <source>
        <dbReference type="Google" id="ProtNLM"/>
    </source>
</evidence>
<dbReference type="OrthoDB" id="6473836at2759"/>
<accession>A0A8X6J641</accession>
<dbReference type="AlphaFoldDB" id="A0A8X6J641"/>
<feature type="signal peptide" evidence="1">
    <location>
        <begin position="1"/>
        <end position="22"/>
    </location>
</feature>
<keyword evidence="3" id="KW-1185">Reference proteome</keyword>
<feature type="chain" id="PRO_5036456791" description="Single domain-containing protein" evidence="1">
    <location>
        <begin position="23"/>
        <end position="126"/>
    </location>
</feature>
<evidence type="ECO:0000313" key="3">
    <source>
        <dbReference type="Proteomes" id="UP000886998"/>
    </source>
</evidence>
<keyword evidence="1" id="KW-0732">Signal</keyword>
<evidence type="ECO:0000313" key="2">
    <source>
        <dbReference type="EMBL" id="GFS39120.1"/>
    </source>
</evidence>
<evidence type="ECO:0000256" key="1">
    <source>
        <dbReference type="SAM" id="SignalP"/>
    </source>
</evidence>
<reference evidence="2" key="1">
    <citation type="submission" date="2020-08" db="EMBL/GenBank/DDBJ databases">
        <title>Multicomponent nature underlies the extraordinary mechanical properties of spider dragline silk.</title>
        <authorList>
            <person name="Kono N."/>
            <person name="Nakamura H."/>
            <person name="Mori M."/>
            <person name="Yoshida Y."/>
            <person name="Ohtoshi R."/>
            <person name="Malay A.D."/>
            <person name="Moran D.A.P."/>
            <person name="Tomita M."/>
            <person name="Numata K."/>
            <person name="Arakawa K."/>
        </authorList>
    </citation>
    <scope>NUCLEOTIDE SEQUENCE</scope>
</reference>
<organism evidence="2 3">
    <name type="scientific">Trichonephila inaurata madagascariensis</name>
    <dbReference type="NCBI Taxonomy" id="2747483"/>
    <lineage>
        <taxon>Eukaryota</taxon>
        <taxon>Metazoa</taxon>
        <taxon>Ecdysozoa</taxon>
        <taxon>Arthropoda</taxon>
        <taxon>Chelicerata</taxon>
        <taxon>Arachnida</taxon>
        <taxon>Araneae</taxon>
        <taxon>Araneomorphae</taxon>
        <taxon>Entelegynae</taxon>
        <taxon>Araneoidea</taxon>
        <taxon>Nephilidae</taxon>
        <taxon>Trichonephila</taxon>
        <taxon>Trichonephila inaurata</taxon>
    </lineage>
</organism>
<gene>
    <name evidence="2" type="ORF">TNIN_148431</name>
</gene>
<name>A0A8X6J641_9ARAC</name>
<sequence>MYRLLAVACILIFILGLPGLNGYRYFQYLNTENGYCESEGLERIPVGKNWFSDKYCELIVCTSRYRHIEGCRDAWNPRARFNGLNCTLVKGEGFYPDCCPYYKCEKGAPVVVVYKTTNRTEEEIRT</sequence>
<protein>
    <recommendedName>
        <fullName evidence="4">Single domain-containing protein</fullName>
    </recommendedName>
</protein>
<proteinExistence type="predicted"/>
<comment type="caution">
    <text evidence="2">The sequence shown here is derived from an EMBL/GenBank/DDBJ whole genome shotgun (WGS) entry which is preliminary data.</text>
</comment>
<dbReference type="Proteomes" id="UP000886998">
    <property type="component" value="Unassembled WGS sequence"/>
</dbReference>